<keyword evidence="1" id="KW-1133">Transmembrane helix</keyword>
<feature type="domain" description="Guanylate cyclase" evidence="2">
    <location>
        <begin position="425"/>
        <end position="556"/>
    </location>
</feature>
<dbReference type="CDD" id="cd07302">
    <property type="entry name" value="CHD"/>
    <property type="match status" value="1"/>
</dbReference>
<dbReference type="PANTHER" id="PTHR43081:SF20">
    <property type="entry name" value="TWO-COMPONENT RESPONSE REGULATOR"/>
    <property type="match status" value="1"/>
</dbReference>
<proteinExistence type="predicted"/>
<dbReference type="Proteomes" id="UP001157914">
    <property type="component" value="Unassembled WGS sequence"/>
</dbReference>
<keyword evidence="1" id="KW-0472">Membrane</keyword>
<feature type="transmembrane region" description="Helical" evidence="1">
    <location>
        <begin position="358"/>
        <end position="378"/>
    </location>
</feature>
<dbReference type="Pfam" id="PF00211">
    <property type="entry name" value="Guanylate_cyc"/>
    <property type="match status" value="1"/>
</dbReference>
<evidence type="ECO:0000313" key="3">
    <source>
        <dbReference type="EMBL" id="SMP34576.1"/>
    </source>
</evidence>
<dbReference type="EMBL" id="FXTT01000006">
    <property type="protein sequence ID" value="SMP34576.1"/>
    <property type="molecule type" value="Genomic_DNA"/>
</dbReference>
<organism evidence="3 4">
    <name type="scientific">Roseibium denhamense</name>
    <dbReference type="NCBI Taxonomy" id="76305"/>
    <lineage>
        <taxon>Bacteria</taxon>
        <taxon>Pseudomonadati</taxon>
        <taxon>Pseudomonadota</taxon>
        <taxon>Alphaproteobacteria</taxon>
        <taxon>Hyphomicrobiales</taxon>
        <taxon>Stappiaceae</taxon>
        <taxon>Roseibium</taxon>
    </lineage>
</organism>
<dbReference type="InterPro" id="IPR050697">
    <property type="entry name" value="Adenylyl/Guanylyl_Cyclase_3/4"/>
</dbReference>
<evidence type="ECO:0000313" key="4">
    <source>
        <dbReference type="Proteomes" id="UP001157914"/>
    </source>
</evidence>
<comment type="caution">
    <text evidence="3">The sequence shown here is derived from an EMBL/GenBank/DDBJ whole genome shotgun (WGS) entry which is preliminary data.</text>
</comment>
<dbReference type="SMART" id="SM01080">
    <property type="entry name" value="CHASE2"/>
    <property type="match status" value="1"/>
</dbReference>
<protein>
    <submittedName>
        <fullName evidence="3">Adenylate cyclase</fullName>
    </submittedName>
</protein>
<keyword evidence="4" id="KW-1185">Reference proteome</keyword>
<sequence length="618" mass="64656">MKRALPAWAIALALVCGGLWTWTLGQRQITGTASVLDRFETVMLDLRIHLKGPRKPPPRVAIVAIDDASLARLGGFPVNRRALAGVIDALREQGTKAVAVDILLAGTTTAADDQALAAALASLPTVIAAAGQFERTQQGSKRVPDAANLILPLGLLSNAASVGLVNVASDHGGTPRHIPLLFKTPGGLQTAFALQAAGAQLGAIPVISGEALDVSGRFQRLDQGWHLPLNYYGRAGSIPTISAAAFLDPHHEKPDLSGTLVVLGVTAAAVGDQFSTPFDPILPGVEIHATAIANLLDGSALVRDQQVRAIDTIAAASLVVLGVLAVSFLPFAQATIVFALACIGWLAVTAFAHFEGLWLSGTVPLAASVPVVLGLSVVRQVFDRHQSRQLVKARAALSRFHSPKLAARIADDPDFLATPEDQKAAILFIDLSGYTGFSEATGARKARDVLKEFHTIVVDEAARHDAVVLDFMGDGAMLGFGIAAPSKTDPLRALQCAFSLVGSVSDWISARALAPAIREVRIGVHYGDVVVSRLGHQNQQQIAATGDCVNVASRLLDVAKQNQSALAASQDLIRAADDTSASGVSAPLVKISALRGRTQPLETGLWTSQECKSANTAS</sequence>
<dbReference type="PANTHER" id="PTHR43081">
    <property type="entry name" value="ADENYLATE CYCLASE, TERMINAL-DIFFERENTIATION SPECIFIC-RELATED"/>
    <property type="match status" value="1"/>
</dbReference>
<evidence type="ECO:0000256" key="1">
    <source>
        <dbReference type="SAM" id="Phobius"/>
    </source>
</evidence>
<dbReference type="InterPro" id="IPR029787">
    <property type="entry name" value="Nucleotide_cyclase"/>
</dbReference>
<dbReference type="RefSeq" id="WP_155190778.1">
    <property type="nucleotide sequence ID" value="NZ_BAAAEA010000002.1"/>
</dbReference>
<dbReference type="InterPro" id="IPR001054">
    <property type="entry name" value="A/G_cyclase"/>
</dbReference>
<dbReference type="InterPro" id="IPR007890">
    <property type="entry name" value="CHASE2"/>
</dbReference>
<dbReference type="SMART" id="SM00044">
    <property type="entry name" value="CYCc"/>
    <property type="match status" value="1"/>
</dbReference>
<dbReference type="Gene3D" id="3.30.70.1230">
    <property type="entry name" value="Nucleotide cyclase"/>
    <property type="match status" value="1"/>
</dbReference>
<keyword evidence="1" id="KW-0812">Transmembrane</keyword>
<dbReference type="PROSITE" id="PS50125">
    <property type="entry name" value="GUANYLATE_CYCLASE_2"/>
    <property type="match status" value="1"/>
</dbReference>
<name>A0ABY1PI12_9HYPH</name>
<evidence type="ECO:0000259" key="2">
    <source>
        <dbReference type="PROSITE" id="PS50125"/>
    </source>
</evidence>
<dbReference type="SUPFAM" id="SSF55073">
    <property type="entry name" value="Nucleotide cyclase"/>
    <property type="match status" value="1"/>
</dbReference>
<gene>
    <name evidence="3" type="ORF">SAMN06265374_3894</name>
</gene>
<dbReference type="Pfam" id="PF05226">
    <property type="entry name" value="CHASE2"/>
    <property type="match status" value="1"/>
</dbReference>
<reference evidence="3 4" key="1">
    <citation type="submission" date="2017-05" db="EMBL/GenBank/DDBJ databases">
        <authorList>
            <person name="Varghese N."/>
            <person name="Submissions S."/>
        </authorList>
    </citation>
    <scope>NUCLEOTIDE SEQUENCE [LARGE SCALE GENOMIC DNA]</scope>
    <source>
        <strain evidence="3 4">DSM 15949</strain>
    </source>
</reference>
<accession>A0ABY1PI12</accession>